<evidence type="ECO:0000259" key="9">
    <source>
        <dbReference type="PROSITE" id="PS50071"/>
    </source>
</evidence>
<dbReference type="GO" id="GO:0000981">
    <property type="term" value="F:DNA-binding transcription factor activity, RNA polymerase II-specific"/>
    <property type="evidence" value="ECO:0007669"/>
    <property type="project" value="InterPro"/>
</dbReference>
<feature type="region of interest" description="Disordered" evidence="8">
    <location>
        <begin position="1"/>
        <end position="21"/>
    </location>
</feature>
<keyword evidence="3 6" id="KW-0238">DNA-binding</keyword>
<dbReference type="PROSITE" id="PS00027">
    <property type="entry name" value="HOMEOBOX_1"/>
    <property type="match status" value="1"/>
</dbReference>
<sequence>MDPFKKEVNEDNVSENDQTEDKLSMANSILDFNTMCSAPFPAFGTYPFASFGSPTGLGTYNTNVFNYFSSPTSFNASPIPSTSSANIQGSISDSRRNRRERTTYNRNQLDILENHFLRTSQYPDAFQRESLAQHVNLPESRIQVWFKNRRAKYRQQQKQKEMLQKTIAARRNKVLTSSPAITQPGPFPNDSTDTNTSPSASACSSNSETDKDIKLEQKPFLEDAEKLTLFNSSPMDTVTGTNWFCPNPSNVTGWVNPYGYSGQGFGLYNAYNPTNNVLSDAVPRYPPNQPYYEADPDYNQD</sequence>
<dbReference type="PROSITE" id="PS50071">
    <property type="entry name" value="HOMEOBOX_2"/>
    <property type="match status" value="1"/>
</dbReference>
<reference evidence="10" key="1">
    <citation type="submission" date="2020-09" db="EMBL/GenBank/DDBJ databases">
        <authorList>
            <person name="Kikuchi T."/>
        </authorList>
    </citation>
    <scope>NUCLEOTIDE SEQUENCE</scope>
    <source>
        <strain evidence="10">SH1</strain>
    </source>
</reference>
<dbReference type="GO" id="GO:0000978">
    <property type="term" value="F:RNA polymerase II cis-regulatory region sequence-specific DNA binding"/>
    <property type="evidence" value="ECO:0007669"/>
    <property type="project" value="TreeGrafter"/>
</dbReference>
<dbReference type="OrthoDB" id="6159439at2759"/>
<keyword evidence="5 6" id="KW-0539">Nucleus</keyword>
<feature type="region of interest" description="Disordered" evidence="8">
    <location>
        <begin position="175"/>
        <end position="212"/>
    </location>
</feature>
<dbReference type="InterPro" id="IPR017970">
    <property type="entry name" value="Homeobox_CS"/>
</dbReference>
<comment type="subcellular location">
    <subcellularLocation>
        <location evidence="1 6 7">Nucleus</location>
    </subcellularLocation>
</comment>
<evidence type="ECO:0000256" key="4">
    <source>
        <dbReference type="ARBA" id="ARBA00023155"/>
    </source>
</evidence>
<feature type="domain" description="Homeobox" evidence="9">
    <location>
        <begin position="95"/>
        <end position="156"/>
    </location>
</feature>
<dbReference type="EMBL" id="CAJFCW020000006">
    <property type="protein sequence ID" value="CAG9127114.1"/>
    <property type="molecule type" value="Genomic_DNA"/>
</dbReference>
<accession>A0A811LQF7</accession>
<keyword evidence="2" id="KW-0217">Developmental protein</keyword>
<evidence type="ECO:0000256" key="8">
    <source>
        <dbReference type="SAM" id="MobiDB-lite"/>
    </source>
</evidence>
<dbReference type="AlphaFoldDB" id="A0A811LQF7"/>
<feature type="region of interest" description="Disordered" evidence="8">
    <location>
        <begin position="78"/>
        <end position="102"/>
    </location>
</feature>
<protein>
    <recommendedName>
        <fullName evidence="9">Homeobox domain-containing protein</fullName>
    </recommendedName>
</protein>
<evidence type="ECO:0000313" key="11">
    <source>
        <dbReference type="Proteomes" id="UP000614601"/>
    </source>
</evidence>
<dbReference type="PANTHER" id="PTHR45793:SF5">
    <property type="entry name" value="HOMEOTIC PROTEIN OCELLILESS"/>
    <property type="match status" value="1"/>
</dbReference>
<dbReference type="Proteomes" id="UP000614601">
    <property type="component" value="Unassembled WGS sequence"/>
</dbReference>
<evidence type="ECO:0000256" key="3">
    <source>
        <dbReference type="ARBA" id="ARBA00023125"/>
    </source>
</evidence>
<keyword evidence="11" id="KW-1185">Reference proteome</keyword>
<name>A0A811LQF7_9BILA</name>
<dbReference type="GO" id="GO:0005634">
    <property type="term" value="C:nucleus"/>
    <property type="evidence" value="ECO:0007669"/>
    <property type="project" value="UniProtKB-SubCell"/>
</dbReference>
<dbReference type="Pfam" id="PF00046">
    <property type="entry name" value="Homeodomain"/>
    <property type="match status" value="1"/>
</dbReference>
<feature type="DNA-binding region" description="Homeobox" evidence="6">
    <location>
        <begin position="97"/>
        <end position="157"/>
    </location>
</feature>
<dbReference type="InterPro" id="IPR001356">
    <property type="entry name" value="HD"/>
</dbReference>
<dbReference type="InterPro" id="IPR009057">
    <property type="entry name" value="Homeodomain-like_sf"/>
</dbReference>
<comment type="caution">
    <text evidence="10">The sequence shown here is derived from an EMBL/GenBank/DDBJ whole genome shotgun (WGS) entry which is preliminary data.</text>
</comment>
<feature type="compositionally biased region" description="Low complexity" evidence="8">
    <location>
        <begin position="194"/>
        <end position="207"/>
    </location>
</feature>
<dbReference type="Gene3D" id="1.10.10.60">
    <property type="entry name" value="Homeodomain-like"/>
    <property type="match status" value="1"/>
</dbReference>
<feature type="compositionally biased region" description="Polar residues" evidence="8">
    <location>
        <begin position="78"/>
        <end position="92"/>
    </location>
</feature>
<gene>
    <name evidence="10" type="ORF">BOKJ2_LOCUS13688</name>
</gene>
<dbReference type="CDD" id="cd00086">
    <property type="entry name" value="homeodomain"/>
    <property type="match status" value="1"/>
</dbReference>
<dbReference type="SMART" id="SM00389">
    <property type="entry name" value="HOX"/>
    <property type="match status" value="1"/>
</dbReference>
<dbReference type="PANTHER" id="PTHR45793">
    <property type="entry name" value="HOMEOBOX PROTEIN"/>
    <property type="match status" value="1"/>
</dbReference>
<keyword evidence="4 6" id="KW-0371">Homeobox</keyword>
<evidence type="ECO:0000313" key="10">
    <source>
        <dbReference type="EMBL" id="CAD5229629.1"/>
    </source>
</evidence>
<evidence type="ECO:0000256" key="5">
    <source>
        <dbReference type="ARBA" id="ARBA00023242"/>
    </source>
</evidence>
<evidence type="ECO:0000256" key="2">
    <source>
        <dbReference type="ARBA" id="ARBA00022473"/>
    </source>
</evidence>
<organism evidence="10 11">
    <name type="scientific">Bursaphelenchus okinawaensis</name>
    <dbReference type="NCBI Taxonomy" id="465554"/>
    <lineage>
        <taxon>Eukaryota</taxon>
        <taxon>Metazoa</taxon>
        <taxon>Ecdysozoa</taxon>
        <taxon>Nematoda</taxon>
        <taxon>Chromadorea</taxon>
        <taxon>Rhabditida</taxon>
        <taxon>Tylenchina</taxon>
        <taxon>Tylenchomorpha</taxon>
        <taxon>Aphelenchoidea</taxon>
        <taxon>Aphelenchoididae</taxon>
        <taxon>Bursaphelenchus</taxon>
    </lineage>
</organism>
<dbReference type="EMBL" id="CAJFDH010000006">
    <property type="protein sequence ID" value="CAD5229629.1"/>
    <property type="molecule type" value="Genomic_DNA"/>
</dbReference>
<evidence type="ECO:0000256" key="1">
    <source>
        <dbReference type="ARBA" id="ARBA00004123"/>
    </source>
</evidence>
<proteinExistence type="predicted"/>
<dbReference type="SUPFAM" id="SSF46689">
    <property type="entry name" value="Homeodomain-like"/>
    <property type="match status" value="1"/>
</dbReference>
<evidence type="ECO:0000256" key="6">
    <source>
        <dbReference type="PROSITE-ProRule" id="PRU00108"/>
    </source>
</evidence>
<evidence type="ECO:0000256" key="7">
    <source>
        <dbReference type="RuleBase" id="RU000682"/>
    </source>
</evidence>
<dbReference type="Proteomes" id="UP000783686">
    <property type="component" value="Unassembled WGS sequence"/>
</dbReference>